<evidence type="ECO:0000313" key="5">
    <source>
        <dbReference type="Proteomes" id="UP000799428"/>
    </source>
</evidence>
<comment type="similarity">
    <text evidence="2">Belongs to the NAD(P)-dependent epimerase/dehydratase family. Dihydroflavonol-4-reductase subfamily.</text>
</comment>
<dbReference type="Gene3D" id="3.40.50.720">
    <property type="entry name" value="NAD(P)-binding Rossmann-like Domain"/>
    <property type="match status" value="1"/>
</dbReference>
<dbReference type="FunFam" id="3.40.50.720:FF:000426">
    <property type="entry name" value="Aldehyde reductase 2"/>
    <property type="match status" value="1"/>
</dbReference>
<dbReference type="SUPFAM" id="SSF51735">
    <property type="entry name" value="NAD(P)-binding Rossmann-fold domains"/>
    <property type="match status" value="1"/>
</dbReference>
<gene>
    <name evidence="4" type="ORF">K504DRAFT_194623</name>
</gene>
<evidence type="ECO:0000256" key="1">
    <source>
        <dbReference type="ARBA" id="ARBA00023002"/>
    </source>
</evidence>
<proteinExistence type="inferred from homology"/>
<dbReference type="OrthoDB" id="2735536at2759"/>
<feature type="domain" description="NAD-dependent epimerase/dehydratase" evidence="3">
    <location>
        <begin position="12"/>
        <end position="137"/>
    </location>
</feature>
<dbReference type="PANTHER" id="PTHR10366:SF562">
    <property type="entry name" value="ALDEHYDE REDUCTASE II (AFU_ORTHOLOGUE AFUA_1G11360)"/>
    <property type="match status" value="1"/>
</dbReference>
<dbReference type="PANTHER" id="PTHR10366">
    <property type="entry name" value="NAD DEPENDENT EPIMERASE/DEHYDRATASE"/>
    <property type="match status" value="1"/>
</dbReference>
<evidence type="ECO:0000313" key="4">
    <source>
        <dbReference type="EMBL" id="KAF2712068.1"/>
    </source>
</evidence>
<organism evidence="4 5">
    <name type="scientific">Pleomassaria siparia CBS 279.74</name>
    <dbReference type="NCBI Taxonomy" id="1314801"/>
    <lineage>
        <taxon>Eukaryota</taxon>
        <taxon>Fungi</taxon>
        <taxon>Dikarya</taxon>
        <taxon>Ascomycota</taxon>
        <taxon>Pezizomycotina</taxon>
        <taxon>Dothideomycetes</taxon>
        <taxon>Pleosporomycetidae</taxon>
        <taxon>Pleosporales</taxon>
        <taxon>Pleomassariaceae</taxon>
        <taxon>Pleomassaria</taxon>
    </lineage>
</organism>
<dbReference type="AlphaFoldDB" id="A0A6G1KGV9"/>
<dbReference type="EMBL" id="MU005766">
    <property type="protein sequence ID" value="KAF2712068.1"/>
    <property type="molecule type" value="Genomic_DNA"/>
</dbReference>
<dbReference type="InterPro" id="IPR001509">
    <property type="entry name" value="Epimerase_deHydtase"/>
</dbReference>
<protein>
    <submittedName>
        <fullName evidence="4">NAD(P)-binding protein</fullName>
    </submittedName>
</protein>
<reference evidence="4" key="1">
    <citation type="journal article" date="2020" name="Stud. Mycol.">
        <title>101 Dothideomycetes genomes: a test case for predicting lifestyles and emergence of pathogens.</title>
        <authorList>
            <person name="Haridas S."/>
            <person name="Albert R."/>
            <person name="Binder M."/>
            <person name="Bloem J."/>
            <person name="Labutti K."/>
            <person name="Salamov A."/>
            <person name="Andreopoulos B."/>
            <person name="Baker S."/>
            <person name="Barry K."/>
            <person name="Bills G."/>
            <person name="Bluhm B."/>
            <person name="Cannon C."/>
            <person name="Castanera R."/>
            <person name="Culley D."/>
            <person name="Daum C."/>
            <person name="Ezra D."/>
            <person name="Gonzalez J."/>
            <person name="Henrissat B."/>
            <person name="Kuo A."/>
            <person name="Liang C."/>
            <person name="Lipzen A."/>
            <person name="Lutzoni F."/>
            <person name="Magnuson J."/>
            <person name="Mondo S."/>
            <person name="Nolan M."/>
            <person name="Ohm R."/>
            <person name="Pangilinan J."/>
            <person name="Park H.-J."/>
            <person name="Ramirez L."/>
            <person name="Alfaro M."/>
            <person name="Sun H."/>
            <person name="Tritt A."/>
            <person name="Yoshinaga Y."/>
            <person name="Zwiers L.-H."/>
            <person name="Turgeon B."/>
            <person name="Goodwin S."/>
            <person name="Spatafora J."/>
            <person name="Crous P."/>
            <person name="Grigoriev I."/>
        </authorList>
    </citation>
    <scope>NUCLEOTIDE SEQUENCE</scope>
    <source>
        <strain evidence="4">CBS 279.74</strain>
    </source>
</reference>
<sequence>MPTIAIHPGSTIFVTGINGLIGSHIADQLLIRGYHVRGAVRDVVKCRWLAEYFTDKYKDANFELVSVPDMTADGCYDKAVKGCSGFIHVASPLSGADPHAVIPIAVKGGLNALTASAKEPSIKRVVYTSSSMAATFPVPDTEFSIDENSYNDIAIEKGWNHPKDEPDYLRGLYLYAALKTETEKGLWKWIEENKPAFVFNSILPNANFGKVLIPKEQGAPSTIGWAKFVFTGENFDMLVKRIAPQYFVDTIDDALIHVSALIHSDVTSERLFAFAEPFNFNQLLAIYRKLYPEREFPKDVEGLGRDLSTVPNARAEEVLGWIKEGRRGWTDLEGSLKQMCADFV</sequence>
<dbReference type="Proteomes" id="UP000799428">
    <property type="component" value="Unassembled WGS sequence"/>
</dbReference>
<dbReference type="InterPro" id="IPR050425">
    <property type="entry name" value="NAD(P)_dehydrat-like"/>
</dbReference>
<dbReference type="GO" id="GO:0016616">
    <property type="term" value="F:oxidoreductase activity, acting on the CH-OH group of donors, NAD or NADP as acceptor"/>
    <property type="evidence" value="ECO:0007669"/>
    <property type="project" value="TreeGrafter"/>
</dbReference>
<dbReference type="Pfam" id="PF01370">
    <property type="entry name" value="Epimerase"/>
    <property type="match status" value="1"/>
</dbReference>
<evidence type="ECO:0000256" key="2">
    <source>
        <dbReference type="ARBA" id="ARBA00023445"/>
    </source>
</evidence>
<name>A0A6G1KGV9_9PLEO</name>
<accession>A0A6G1KGV9</accession>
<keyword evidence="5" id="KW-1185">Reference proteome</keyword>
<keyword evidence="1" id="KW-0560">Oxidoreductase</keyword>
<evidence type="ECO:0000259" key="3">
    <source>
        <dbReference type="Pfam" id="PF01370"/>
    </source>
</evidence>
<dbReference type="InterPro" id="IPR036291">
    <property type="entry name" value="NAD(P)-bd_dom_sf"/>
</dbReference>